<name>A0A956LXI3_UNCEI</name>
<evidence type="ECO:0000256" key="1">
    <source>
        <dbReference type="SAM" id="MobiDB-lite"/>
    </source>
</evidence>
<evidence type="ECO:0000313" key="3">
    <source>
        <dbReference type="EMBL" id="MCA9727294.1"/>
    </source>
</evidence>
<dbReference type="InterPro" id="IPR036390">
    <property type="entry name" value="WH_DNA-bd_sf"/>
</dbReference>
<dbReference type="AlphaFoldDB" id="A0A956LXI3"/>
<feature type="domain" description="HTH arsR-type" evidence="2">
    <location>
        <begin position="1"/>
        <end position="94"/>
    </location>
</feature>
<dbReference type="Pfam" id="PF12840">
    <property type="entry name" value="HTH_20"/>
    <property type="match status" value="1"/>
</dbReference>
<dbReference type="PANTHER" id="PTHR38600:SF2">
    <property type="entry name" value="SLL0088 PROTEIN"/>
    <property type="match status" value="1"/>
</dbReference>
<dbReference type="CDD" id="cd00090">
    <property type="entry name" value="HTH_ARSR"/>
    <property type="match status" value="1"/>
</dbReference>
<dbReference type="GO" id="GO:0003700">
    <property type="term" value="F:DNA-binding transcription factor activity"/>
    <property type="evidence" value="ECO:0007669"/>
    <property type="project" value="InterPro"/>
</dbReference>
<dbReference type="Proteomes" id="UP000697710">
    <property type="component" value="Unassembled WGS sequence"/>
</dbReference>
<comment type="caution">
    <text evidence="3">The sequence shown here is derived from an EMBL/GenBank/DDBJ whole genome shotgun (WGS) entry which is preliminary data.</text>
</comment>
<organism evidence="3 4">
    <name type="scientific">Eiseniibacteriota bacterium</name>
    <dbReference type="NCBI Taxonomy" id="2212470"/>
    <lineage>
        <taxon>Bacteria</taxon>
        <taxon>Candidatus Eiseniibacteriota</taxon>
    </lineage>
</organism>
<dbReference type="NCBIfam" id="NF033788">
    <property type="entry name" value="HTH_metalloreg"/>
    <property type="match status" value="1"/>
</dbReference>
<dbReference type="PANTHER" id="PTHR38600">
    <property type="entry name" value="TRANSCRIPTIONAL REGULATORY PROTEIN"/>
    <property type="match status" value="1"/>
</dbReference>
<dbReference type="InterPro" id="IPR001845">
    <property type="entry name" value="HTH_ArsR_DNA-bd_dom"/>
</dbReference>
<dbReference type="SMART" id="SM00418">
    <property type="entry name" value="HTH_ARSR"/>
    <property type="match status" value="1"/>
</dbReference>
<dbReference type="PRINTS" id="PR00778">
    <property type="entry name" value="HTHARSR"/>
</dbReference>
<dbReference type="Gene3D" id="1.10.10.10">
    <property type="entry name" value="Winged helix-like DNA-binding domain superfamily/Winged helix DNA-binding domain"/>
    <property type="match status" value="1"/>
</dbReference>
<reference evidence="3" key="2">
    <citation type="journal article" date="2021" name="Microbiome">
        <title>Successional dynamics and alternative stable states in a saline activated sludge microbial community over 9 years.</title>
        <authorList>
            <person name="Wang Y."/>
            <person name="Ye J."/>
            <person name="Ju F."/>
            <person name="Liu L."/>
            <person name="Boyd J.A."/>
            <person name="Deng Y."/>
            <person name="Parks D.H."/>
            <person name="Jiang X."/>
            <person name="Yin X."/>
            <person name="Woodcroft B.J."/>
            <person name="Tyson G.W."/>
            <person name="Hugenholtz P."/>
            <person name="Polz M.F."/>
            <person name="Zhang T."/>
        </authorList>
    </citation>
    <scope>NUCLEOTIDE SEQUENCE</scope>
    <source>
        <strain evidence="3">HKST-UBA01</strain>
    </source>
</reference>
<dbReference type="EMBL" id="JAGQHR010000140">
    <property type="protein sequence ID" value="MCA9727294.1"/>
    <property type="molecule type" value="Genomic_DNA"/>
</dbReference>
<dbReference type="SUPFAM" id="SSF46785">
    <property type="entry name" value="Winged helix' DNA-binding domain"/>
    <property type="match status" value="1"/>
</dbReference>
<reference evidence="3" key="1">
    <citation type="submission" date="2020-04" db="EMBL/GenBank/DDBJ databases">
        <authorList>
            <person name="Zhang T."/>
        </authorList>
    </citation>
    <scope>NUCLEOTIDE SEQUENCE</scope>
    <source>
        <strain evidence="3">HKST-UBA01</strain>
    </source>
</reference>
<proteinExistence type="predicted"/>
<evidence type="ECO:0000313" key="4">
    <source>
        <dbReference type="Proteomes" id="UP000697710"/>
    </source>
</evidence>
<gene>
    <name evidence="3" type="ORF">KC729_06390</name>
</gene>
<protein>
    <submittedName>
        <fullName evidence="3">Winged helix-turn-helix transcriptional regulator</fullName>
    </submittedName>
</protein>
<dbReference type="InterPro" id="IPR011991">
    <property type="entry name" value="ArsR-like_HTH"/>
</dbReference>
<sequence>MVNYPSTLDRVFGALADPIRRQVVEDLARGERPVSELARAHEISLPAFLKHLRVLEEAGLLVSEKTGRVRRCRIEAAALSTASDWIERHRAFWEDQLDSLGRYLENTQEEKPPWPRPIRKPTSSKSGGRTGPRPKRSTKRGRRRRS</sequence>
<feature type="region of interest" description="Disordered" evidence="1">
    <location>
        <begin position="104"/>
        <end position="146"/>
    </location>
</feature>
<dbReference type="PROSITE" id="PS50987">
    <property type="entry name" value="HTH_ARSR_2"/>
    <property type="match status" value="1"/>
</dbReference>
<feature type="compositionally biased region" description="Basic residues" evidence="1">
    <location>
        <begin position="132"/>
        <end position="146"/>
    </location>
</feature>
<evidence type="ECO:0000259" key="2">
    <source>
        <dbReference type="PROSITE" id="PS50987"/>
    </source>
</evidence>
<dbReference type="InterPro" id="IPR036388">
    <property type="entry name" value="WH-like_DNA-bd_sf"/>
</dbReference>
<accession>A0A956LXI3</accession>